<gene>
    <name evidence="2" type="primary">yprB</name>
    <name evidence="2" type="ORF">GCM10007425_27440</name>
</gene>
<dbReference type="PANTHER" id="PTHR38462">
    <property type="entry name" value="EXONUCLEASE-LIKE PROTEIN"/>
    <property type="match status" value="1"/>
</dbReference>
<keyword evidence="3" id="KW-1185">Reference proteome</keyword>
<dbReference type="InterPro" id="IPR038720">
    <property type="entry name" value="YprB_RNase_H-like_dom"/>
</dbReference>
<organism evidence="2 3">
    <name type="scientific">Lysinibacillus alkalisoli</name>
    <dbReference type="NCBI Taxonomy" id="1911548"/>
    <lineage>
        <taxon>Bacteria</taxon>
        <taxon>Bacillati</taxon>
        <taxon>Bacillota</taxon>
        <taxon>Bacilli</taxon>
        <taxon>Bacillales</taxon>
        <taxon>Bacillaceae</taxon>
        <taxon>Lysinibacillus</taxon>
    </lineage>
</organism>
<dbReference type="Pfam" id="PF13482">
    <property type="entry name" value="RNase_H_2"/>
    <property type="match status" value="1"/>
</dbReference>
<evidence type="ECO:0000313" key="3">
    <source>
        <dbReference type="Proteomes" id="UP000616608"/>
    </source>
</evidence>
<evidence type="ECO:0000313" key="2">
    <source>
        <dbReference type="EMBL" id="GGG31344.1"/>
    </source>
</evidence>
<dbReference type="EMBL" id="BMJT01000011">
    <property type="protein sequence ID" value="GGG31344.1"/>
    <property type="molecule type" value="Genomic_DNA"/>
</dbReference>
<dbReference type="Proteomes" id="UP000616608">
    <property type="component" value="Unassembled WGS sequence"/>
</dbReference>
<dbReference type="GO" id="GO:0003676">
    <property type="term" value="F:nucleic acid binding"/>
    <property type="evidence" value="ECO:0007669"/>
    <property type="project" value="InterPro"/>
</dbReference>
<dbReference type="Gene3D" id="1.25.40.10">
    <property type="entry name" value="Tetratricopeptide repeat domain"/>
    <property type="match status" value="1"/>
</dbReference>
<dbReference type="SUPFAM" id="SSF53098">
    <property type="entry name" value="Ribonuclease H-like"/>
    <property type="match status" value="1"/>
</dbReference>
<dbReference type="PANTHER" id="PTHR38462:SF1">
    <property type="entry name" value="YPRB RIBONUCLEASE H-LIKE DOMAIN-CONTAINING PROTEIN"/>
    <property type="match status" value="1"/>
</dbReference>
<sequence>MSYEKQMMLLKKQLKKAKDVARPTFKRPIPPPYVAAWEKAGLTAYTNDFGTYFLREVYYDKSMIHGHFTLAEYFTAKQKIQEAQVIHPLVSDQELVFFDTETTGLKGVGTQIFLMGELHEEEEGFRLKQYVQADPAHEAAMLFATSMWRESTPIVTYNGKSFDWPQLETRFTLHRQQLPPLKKRAHIDLLHTTRRLWKKDMTSMKLTTIEEDKLGFTRDNDIPGFLAPIIYADAVRSGVPDQLMAVLQHNEWDLLSLITLYTQSVYLVLEEAKDNVITHTNVGKWYADLKDHERSQAILQRVTTNTAYQDTYDAYFYLAWQYKKNKQPQQAYEAFQQALPQLAEVQQLQAYEELAKLSEHTYKDYEKALEYCNEAIQCIMMSTRLKNPTRANKLVAWQKRQRRLGTKIAQQTKIN</sequence>
<comment type="caution">
    <text evidence="2">The sequence shown here is derived from an EMBL/GenBank/DDBJ whole genome shotgun (WGS) entry which is preliminary data.</text>
</comment>
<dbReference type="InterPro" id="IPR012337">
    <property type="entry name" value="RNaseH-like_sf"/>
</dbReference>
<dbReference type="SUPFAM" id="SSF48452">
    <property type="entry name" value="TPR-like"/>
    <property type="match status" value="1"/>
</dbReference>
<proteinExistence type="predicted"/>
<protein>
    <recommendedName>
        <fullName evidence="1">YprB ribonuclease H-like domain-containing protein</fullName>
    </recommendedName>
</protein>
<accession>A0A917G9K3</accession>
<dbReference type="InterPro" id="IPR036397">
    <property type="entry name" value="RNaseH_sf"/>
</dbReference>
<feature type="domain" description="YprB ribonuclease H-like" evidence="1">
    <location>
        <begin position="96"/>
        <end position="262"/>
    </location>
</feature>
<name>A0A917G9K3_9BACI</name>
<reference evidence="2" key="1">
    <citation type="journal article" date="2014" name="Int. J. Syst. Evol. Microbiol.">
        <title>Complete genome sequence of Corynebacterium casei LMG S-19264T (=DSM 44701T), isolated from a smear-ripened cheese.</title>
        <authorList>
            <consortium name="US DOE Joint Genome Institute (JGI-PGF)"/>
            <person name="Walter F."/>
            <person name="Albersmeier A."/>
            <person name="Kalinowski J."/>
            <person name="Ruckert C."/>
        </authorList>
    </citation>
    <scope>NUCLEOTIDE SEQUENCE</scope>
    <source>
        <strain evidence="2">CGMCC 1.15760</strain>
    </source>
</reference>
<dbReference type="RefSeq" id="WP_188615640.1">
    <property type="nucleotide sequence ID" value="NZ_BMJT01000011.1"/>
</dbReference>
<dbReference type="Gene3D" id="3.30.420.10">
    <property type="entry name" value="Ribonuclease H-like superfamily/Ribonuclease H"/>
    <property type="match status" value="1"/>
</dbReference>
<dbReference type="AlphaFoldDB" id="A0A917G9K3"/>
<evidence type="ECO:0000259" key="1">
    <source>
        <dbReference type="Pfam" id="PF13482"/>
    </source>
</evidence>
<dbReference type="InterPro" id="IPR011990">
    <property type="entry name" value="TPR-like_helical_dom_sf"/>
</dbReference>
<reference evidence="2" key="2">
    <citation type="submission" date="2020-09" db="EMBL/GenBank/DDBJ databases">
        <authorList>
            <person name="Sun Q."/>
            <person name="Zhou Y."/>
        </authorList>
    </citation>
    <scope>NUCLEOTIDE SEQUENCE</scope>
    <source>
        <strain evidence="2">CGMCC 1.15760</strain>
    </source>
</reference>